<gene>
    <name evidence="1" type="ORF">QFZ36_001556</name>
</gene>
<dbReference type="EMBL" id="JAUSXB010000001">
    <property type="protein sequence ID" value="MDQ0673995.1"/>
    <property type="molecule type" value="Genomic_DNA"/>
</dbReference>
<dbReference type="InterPro" id="IPR036641">
    <property type="entry name" value="HPT_dom_sf"/>
</dbReference>
<dbReference type="Proteomes" id="UP001236806">
    <property type="component" value="Unassembled WGS sequence"/>
</dbReference>
<organism evidence="1 2">
    <name type="scientific">Pseudarthrobacter siccitolerans</name>
    <dbReference type="NCBI Taxonomy" id="861266"/>
    <lineage>
        <taxon>Bacteria</taxon>
        <taxon>Bacillati</taxon>
        <taxon>Actinomycetota</taxon>
        <taxon>Actinomycetes</taxon>
        <taxon>Micrococcales</taxon>
        <taxon>Micrococcaceae</taxon>
        <taxon>Pseudarthrobacter</taxon>
    </lineage>
</organism>
<evidence type="ECO:0000313" key="1">
    <source>
        <dbReference type="EMBL" id="MDQ0673995.1"/>
    </source>
</evidence>
<accession>A0ABU0PJ57</accession>
<dbReference type="Gene3D" id="1.20.120.160">
    <property type="entry name" value="HPT domain"/>
    <property type="match status" value="1"/>
</dbReference>
<protein>
    <submittedName>
        <fullName evidence="1">HPt (Histidine-containing phosphotransfer) domain-containing protein</fullName>
    </submittedName>
</protein>
<dbReference type="SUPFAM" id="SSF47226">
    <property type="entry name" value="Histidine-containing phosphotransfer domain, HPT domain"/>
    <property type="match status" value="1"/>
</dbReference>
<comment type="caution">
    <text evidence="1">The sequence shown here is derived from an EMBL/GenBank/DDBJ whole genome shotgun (WGS) entry which is preliminary data.</text>
</comment>
<proteinExistence type="predicted"/>
<evidence type="ECO:0000313" key="2">
    <source>
        <dbReference type="Proteomes" id="UP001236806"/>
    </source>
</evidence>
<name>A0ABU0PJ57_9MICC</name>
<reference evidence="1 2" key="1">
    <citation type="submission" date="2023-07" db="EMBL/GenBank/DDBJ databases">
        <title>Comparative genomics of wheat-associated soil bacteria to identify genetic determinants of phenazine resistance.</title>
        <authorList>
            <person name="Mouncey N."/>
        </authorList>
    </citation>
    <scope>NUCLEOTIDE SEQUENCE [LARGE SCALE GENOMIC DNA]</scope>
    <source>
        <strain evidence="1 2">W1I3</strain>
    </source>
</reference>
<keyword evidence="2" id="KW-1185">Reference proteome</keyword>
<sequence length="136" mass="14871">MLPAAQVRAFHSRRMAVSPAGHDIPILDSAILDELEEELPDHGLMRRFAADYAALWKHRLKRLAAAIEDQDRDAALDAAISVKVSSAMIGGLRVARIAELLEQAIREDILDNGRTTLTSIAEAGGATVKEIELRYS</sequence>